<dbReference type="NCBIfam" id="TIGR01326">
    <property type="entry name" value="OAH_OAS_sulfhy"/>
    <property type="match status" value="1"/>
</dbReference>
<dbReference type="CDD" id="cd00614">
    <property type="entry name" value="CGS_like"/>
    <property type="match status" value="1"/>
</dbReference>
<dbReference type="EMBL" id="JBHUEO010000037">
    <property type="protein sequence ID" value="MFD1707657.1"/>
    <property type="molecule type" value="Genomic_DNA"/>
</dbReference>
<evidence type="ECO:0000256" key="1">
    <source>
        <dbReference type="ARBA" id="ARBA00001933"/>
    </source>
</evidence>
<gene>
    <name evidence="6" type="ORF">ACFSCZ_13075</name>
</gene>
<evidence type="ECO:0000313" key="6">
    <source>
        <dbReference type="EMBL" id="MFD1707657.1"/>
    </source>
</evidence>
<comment type="caution">
    <text evidence="6">The sequence shown here is derived from an EMBL/GenBank/DDBJ whole genome shotgun (WGS) entry which is preliminary data.</text>
</comment>
<dbReference type="PIRSF" id="PIRSF001434">
    <property type="entry name" value="CGS"/>
    <property type="match status" value="1"/>
</dbReference>
<evidence type="ECO:0000256" key="3">
    <source>
        <dbReference type="ARBA" id="ARBA00022679"/>
    </source>
</evidence>
<evidence type="ECO:0000313" key="7">
    <source>
        <dbReference type="Proteomes" id="UP001597301"/>
    </source>
</evidence>
<keyword evidence="4 5" id="KW-0663">Pyridoxal phosphate</keyword>
<dbReference type="InterPro" id="IPR015421">
    <property type="entry name" value="PyrdxlP-dep_Trfase_major"/>
</dbReference>
<proteinExistence type="inferred from homology"/>
<reference evidence="7" key="1">
    <citation type="journal article" date="2019" name="Int. J. Syst. Evol. Microbiol.">
        <title>The Global Catalogue of Microorganisms (GCM) 10K type strain sequencing project: providing services to taxonomists for standard genome sequencing and annotation.</title>
        <authorList>
            <consortium name="The Broad Institute Genomics Platform"/>
            <consortium name="The Broad Institute Genome Sequencing Center for Infectious Disease"/>
            <person name="Wu L."/>
            <person name="Ma J."/>
        </authorList>
    </citation>
    <scope>NUCLEOTIDE SEQUENCE [LARGE SCALE GENOMIC DNA]</scope>
    <source>
        <strain evidence="7">CGMCC 1.12295</strain>
    </source>
</reference>
<evidence type="ECO:0000256" key="5">
    <source>
        <dbReference type="RuleBase" id="RU362118"/>
    </source>
</evidence>
<dbReference type="SUPFAM" id="SSF53383">
    <property type="entry name" value="PLP-dependent transferases"/>
    <property type="match status" value="1"/>
</dbReference>
<dbReference type="Pfam" id="PF01053">
    <property type="entry name" value="Cys_Met_Meta_PP"/>
    <property type="match status" value="1"/>
</dbReference>
<protein>
    <submittedName>
        <fullName evidence="6">O-acetylhomoserine aminocarboxypropyltransferase/cysteine synthase family protein</fullName>
    </submittedName>
</protein>
<dbReference type="InterPro" id="IPR015424">
    <property type="entry name" value="PyrdxlP-dep_Trfase"/>
</dbReference>
<comment type="cofactor">
    <cofactor evidence="1 5">
        <name>pyridoxal 5'-phosphate</name>
        <dbReference type="ChEBI" id="CHEBI:597326"/>
    </cofactor>
</comment>
<comment type="similarity">
    <text evidence="2 5">Belongs to the trans-sulfuration enzymes family.</text>
</comment>
<dbReference type="PANTHER" id="PTHR43797:SF2">
    <property type="entry name" value="HOMOCYSTEINE_CYSTEINE SYNTHASE"/>
    <property type="match status" value="1"/>
</dbReference>
<dbReference type="Proteomes" id="UP001597301">
    <property type="component" value="Unassembled WGS sequence"/>
</dbReference>
<dbReference type="InterPro" id="IPR054542">
    <property type="entry name" value="Cys_met_metab_PP"/>
</dbReference>
<sequence length="432" mass="47243">MAQDKQYQQETVLLHGGQQPDETGARAVPVYRTTSYVFKDTEHARKLFALEESGNIYTRIMNPTVDVFEKRIAELEGGTAAVALSSGMAAIAFSILNIARAGDEIIAATDLYGGTYNLFSISLPKYGINVKFVDPKDPENFRKAITPKTKAIYGETIGNPSLHVLDIEAVAAIAHENNIPLIVDNTFGPYISKPIEHGADIVVHSATKWIGGHGTAIGGIAVDAGRFDWNNDKFPDFVEPDRSYHGIRYGVDVPNAAFATKLRVQLLRDFGPCLSPDNAFLLIQGLETLHVRIEKHIENAKAIADFLQNHDAVEWVSYPGLESHPSYELAQKYFPKGPGAIVNFGIKGGREAGKKVIDSIQLWSHVANVGDAKSLIIHPATTTHQQLSPEELKDTGVTEELIRLAVGLESIEDIKADLKQAIEKAVEAVEQK</sequence>
<organism evidence="6 7">
    <name type="scientific">Siminovitchia sediminis</name>
    <dbReference type="NCBI Taxonomy" id="1274353"/>
    <lineage>
        <taxon>Bacteria</taxon>
        <taxon>Bacillati</taxon>
        <taxon>Bacillota</taxon>
        <taxon>Bacilli</taxon>
        <taxon>Bacillales</taxon>
        <taxon>Bacillaceae</taxon>
        <taxon>Siminovitchia</taxon>
    </lineage>
</organism>
<dbReference type="Gene3D" id="3.40.640.10">
    <property type="entry name" value="Type I PLP-dependent aspartate aminotransferase-like (Major domain)"/>
    <property type="match status" value="1"/>
</dbReference>
<dbReference type="InterPro" id="IPR015422">
    <property type="entry name" value="PyrdxlP-dep_Trfase_small"/>
</dbReference>
<evidence type="ECO:0000256" key="4">
    <source>
        <dbReference type="ARBA" id="ARBA00022898"/>
    </source>
</evidence>
<dbReference type="InterPro" id="IPR006235">
    <property type="entry name" value="OAc-hSer/O-AcSer_sulfhydrylase"/>
</dbReference>
<dbReference type="PROSITE" id="PS00868">
    <property type="entry name" value="CYS_MET_METAB_PP"/>
    <property type="match status" value="1"/>
</dbReference>
<dbReference type="RefSeq" id="WP_380774413.1">
    <property type="nucleotide sequence ID" value="NZ_JBHUEO010000037.1"/>
</dbReference>
<keyword evidence="7" id="KW-1185">Reference proteome</keyword>
<accession>A0ABW4KHP7</accession>
<name>A0ABW4KHP7_9BACI</name>
<dbReference type="InterPro" id="IPR000277">
    <property type="entry name" value="Cys/Met-Metab_PyrdxlP-dep_enz"/>
</dbReference>
<evidence type="ECO:0000256" key="2">
    <source>
        <dbReference type="ARBA" id="ARBA00009077"/>
    </source>
</evidence>
<keyword evidence="3" id="KW-0808">Transferase</keyword>
<dbReference type="PANTHER" id="PTHR43797">
    <property type="entry name" value="HOMOCYSTEINE/CYSTEINE SYNTHASE"/>
    <property type="match status" value="1"/>
</dbReference>
<dbReference type="Gene3D" id="3.90.1150.10">
    <property type="entry name" value="Aspartate Aminotransferase, domain 1"/>
    <property type="match status" value="1"/>
</dbReference>